<keyword evidence="19" id="KW-1185">Reference proteome</keyword>
<dbReference type="GO" id="GO:0140078">
    <property type="term" value="F:class I DNA-(apurinic or apyrimidinic site) endonuclease activity"/>
    <property type="evidence" value="ECO:0007669"/>
    <property type="project" value="UniProtKB-EC"/>
</dbReference>
<evidence type="ECO:0000256" key="4">
    <source>
        <dbReference type="ARBA" id="ARBA00022723"/>
    </source>
</evidence>
<evidence type="ECO:0000256" key="12">
    <source>
        <dbReference type="ARBA" id="ARBA00023268"/>
    </source>
</evidence>
<evidence type="ECO:0000256" key="11">
    <source>
        <dbReference type="ARBA" id="ARBA00023239"/>
    </source>
</evidence>
<feature type="active site" description="Schiff-base intermediate with DNA" evidence="15">
    <location>
        <position position="2"/>
    </location>
</feature>
<sequence>MPELPEVETTCRGIAPHIQGRTITAVQVRDGRLRWPVPVNLAELLIGVAVQSVSRRGKYLLLHTAAGTLLVHLGMSGSLRIVSSEVEPAKHDHIDLVFCEDTVLRFNDPRRFGAMLWTDQPAEAHSLLKDLGPEPLLADFNGTLLYQASRRRKVPVKTFIMDSHVVVGVGNIYANEALFMAGLLPARHAGTIALADYETLADCIREVLQQAITQGGTTLRNFVNETGKPGYFKQQLKVYGRGGSPCLRCGQDLLEIRLANRTTVFCQACQR</sequence>
<dbReference type="PROSITE" id="PS51068">
    <property type="entry name" value="FPG_CAT"/>
    <property type="match status" value="1"/>
</dbReference>
<keyword evidence="7 15" id="KW-0378">Hydrolase</keyword>
<dbReference type="EC" id="3.2.2.23" evidence="15"/>
<dbReference type="InterPro" id="IPR020629">
    <property type="entry name" value="FPG_Glyclase"/>
</dbReference>
<dbReference type="CDD" id="cd08966">
    <property type="entry name" value="EcFpg-like_N"/>
    <property type="match status" value="1"/>
</dbReference>
<dbReference type="PROSITE" id="PS01242">
    <property type="entry name" value="ZF_FPG_1"/>
    <property type="match status" value="1"/>
</dbReference>
<dbReference type="Pfam" id="PF01149">
    <property type="entry name" value="Fapy_DNA_glyco"/>
    <property type="match status" value="1"/>
</dbReference>
<evidence type="ECO:0000256" key="9">
    <source>
        <dbReference type="ARBA" id="ARBA00023125"/>
    </source>
</evidence>
<dbReference type="OrthoDB" id="9800855at2"/>
<keyword evidence="4 15" id="KW-0479">Metal-binding</keyword>
<dbReference type="GO" id="GO:0008270">
    <property type="term" value="F:zinc ion binding"/>
    <property type="evidence" value="ECO:0007669"/>
    <property type="project" value="UniProtKB-UniRule"/>
</dbReference>
<dbReference type="AlphaFoldDB" id="A0A1Z4BZJ2"/>
<dbReference type="KEGG" id="mpsy:CEK71_11830"/>
<evidence type="ECO:0000256" key="10">
    <source>
        <dbReference type="ARBA" id="ARBA00023204"/>
    </source>
</evidence>
<comment type="cofactor">
    <cofactor evidence="15">
        <name>Zn(2+)</name>
        <dbReference type="ChEBI" id="CHEBI:29105"/>
    </cofactor>
    <text evidence="15">Binds 1 zinc ion per subunit.</text>
</comment>
<dbReference type="Pfam" id="PF06831">
    <property type="entry name" value="H2TH"/>
    <property type="match status" value="1"/>
</dbReference>
<comment type="catalytic activity">
    <reaction evidence="14 15">
        <text>2'-deoxyribonucleotide-(2'-deoxyribose 5'-phosphate)-2'-deoxyribonucleotide-DNA = a 3'-end 2'-deoxyribonucleotide-(2,3-dehydro-2,3-deoxyribose 5'-phosphate)-DNA + a 5'-end 5'-phospho-2'-deoxyribonucleoside-DNA + H(+)</text>
        <dbReference type="Rhea" id="RHEA:66592"/>
        <dbReference type="Rhea" id="RHEA-COMP:13180"/>
        <dbReference type="Rhea" id="RHEA-COMP:16897"/>
        <dbReference type="Rhea" id="RHEA-COMP:17067"/>
        <dbReference type="ChEBI" id="CHEBI:15378"/>
        <dbReference type="ChEBI" id="CHEBI:136412"/>
        <dbReference type="ChEBI" id="CHEBI:157695"/>
        <dbReference type="ChEBI" id="CHEBI:167181"/>
        <dbReference type="EC" id="4.2.99.18"/>
    </reaction>
</comment>
<feature type="active site" description="Proton donor; for beta-elimination activity" evidence="15">
    <location>
        <position position="58"/>
    </location>
</feature>
<keyword evidence="9 15" id="KW-0238">DNA-binding</keyword>
<proteinExistence type="inferred from homology"/>
<evidence type="ECO:0000256" key="5">
    <source>
        <dbReference type="ARBA" id="ARBA00022763"/>
    </source>
</evidence>
<gene>
    <name evidence="15" type="primary">mutM</name>
    <name evidence="15" type="synonym">fpg</name>
    <name evidence="18" type="ORF">CEK71_11830</name>
</gene>
<keyword evidence="6 15" id="KW-0863">Zinc-finger</keyword>
<keyword evidence="5 15" id="KW-0227">DNA damage</keyword>
<dbReference type="InterPro" id="IPR035937">
    <property type="entry name" value="FPG_N"/>
</dbReference>
<keyword evidence="10 15" id="KW-0234">DNA repair</keyword>
<feature type="binding site" evidence="15">
    <location>
        <position position="110"/>
    </location>
    <ligand>
        <name>DNA</name>
        <dbReference type="ChEBI" id="CHEBI:16991"/>
    </ligand>
</feature>
<evidence type="ECO:0000256" key="15">
    <source>
        <dbReference type="HAMAP-Rule" id="MF_00103"/>
    </source>
</evidence>
<evidence type="ECO:0000313" key="18">
    <source>
        <dbReference type="EMBL" id="ASF46707.1"/>
    </source>
</evidence>
<dbReference type="Gene3D" id="1.10.8.50">
    <property type="match status" value="1"/>
</dbReference>
<dbReference type="HAMAP" id="MF_00103">
    <property type="entry name" value="Fapy_DNA_glycosyl"/>
    <property type="match status" value="1"/>
</dbReference>
<dbReference type="FunFam" id="3.20.190.10:FF:000001">
    <property type="entry name" value="Formamidopyrimidine-DNA glycosylase"/>
    <property type="match status" value="1"/>
</dbReference>
<feature type="active site" description="Proton donor" evidence="15">
    <location>
        <position position="3"/>
    </location>
</feature>
<dbReference type="InterPro" id="IPR015886">
    <property type="entry name" value="H2TH_FPG"/>
</dbReference>
<dbReference type="SUPFAM" id="SSF46946">
    <property type="entry name" value="S13-like H2TH domain"/>
    <property type="match status" value="1"/>
</dbReference>
<feature type="domain" description="FPG-type" evidence="16">
    <location>
        <begin position="237"/>
        <end position="271"/>
    </location>
</feature>
<evidence type="ECO:0000256" key="6">
    <source>
        <dbReference type="ARBA" id="ARBA00022771"/>
    </source>
</evidence>
<dbReference type="NCBIfam" id="NF002211">
    <property type="entry name" value="PRK01103.1"/>
    <property type="match status" value="1"/>
</dbReference>
<dbReference type="EMBL" id="CP022129">
    <property type="protein sequence ID" value="ASF46707.1"/>
    <property type="molecule type" value="Genomic_DNA"/>
</dbReference>
<evidence type="ECO:0000256" key="7">
    <source>
        <dbReference type="ARBA" id="ARBA00022801"/>
    </source>
</evidence>
<dbReference type="InterPro" id="IPR010979">
    <property type="entry name" value="Ribosomal_uS13-like_H2TH"/>
</dbReference>
<evidence type="ECO:0000259" key="17">
    <source>
        <dbReference type="PROSITE" id="PS51068"/>
    </source>
</evidence>
<dbReference type="PROSITE" id="PS51066">
    <property type="entry name" value="ZF_FPG_2"/>
    <property type="match status" value="1"/>
</dbReference>
<dbReference type="SMART" id="SM00898">
    <property type="entry name" value="Fapy_DNA_glyco"/>
    <property type="match status" value="1"/>
</dbReference>
<comment type="catalytic activity">
    <reaction evidence="1 15">
        <text>Hydrolysis of DNA containing ring-opened 7-methylguanine residues, releasing 2,6-diamino-4-hydroxy-5-(N-methyl)formamidopyrimidine.</text>
        <dbReference type="EC" id="3.2.2.23"/>
    </reaction>
</comment>
<dbReference type="GO" id="GO:0003684">
    <property type="term" value="F:damaged DNA binding"/>
    <property type="evidence" value="ECO:0007669"/>
    <property type="project" value="InterPro"/>
</dbReference>
<dbReference type="PANTHER" id="PTHR22993:SF9">
    <property type="entry name" value="FORMAMIDOPYRIMIDINE-DNA GLYCOSYLASE"/>
    <property type="match status" value="1"/>
</dbReference>
<dbReference type="Gene3D" id="3.20.190.10">
    <property type="entry name" value="MutM-like, N-terminal"/>
    <property type="match status" value="1"/>
</dbReference>
<dbReference type="EC" id="4.2.99.18" evidence="15"/>
<dbReference type="SUPFAM" id="SSF57716">
    <property type="entry name" value="Glucocorticoid receptor-like (DNA-binding domain)"/>
    <property type="match status" value="1"/>
</dbReference>
<evidence type="ECO:0000313" key="19">
    <source>
        <dbReference type="Proteomes" id="UP000197019"/>
    </source>
</evidence>
<keyword evidence="13 15" id="KW-0326">Glycosidase</keyword>
<keyword evidence="8 15" id="KW-0862">Zinc</keyword>
<accession>A0A1Z4BZJ2</accession>
<dbReference type="GO" id="GO:0006284">
    <property type="term" value="P:base-excision repair"/>
    <property type="evidence" value="ECO:0007669"/>
    <property type="project" value="InterPro"/>
</dbReference>
<dbReference type="SMART" id="SM01232">
    <property type="entry name" value="H2TH"/>
    <property type="match status" value="1"/>
</dbReference>
<evidence type="ECO:0000256" key="1">
    <source>
        <dbReference type="ARBA" id="ARBA00001668"/>
    </source>
</evidence>
<evidence type="ECO:0000259" key="16">
    <source>
        <dbReference type="PROSITE" id="PS51066"/>
    </source>
</evidence>
<feature type="binding site" evidence="15">
    <location>
        <position position="152"/>
    </location>
    <ligand>
        <name>DNA</name>
        <dbReference type="ChEBI" id="CHEBI:16991"/>
    </ligand>
</feature>
<dbReference type="NCBIfam" id="TIGR00577">
    <property type="entry name" value="fpg"/>
    <property type="match status" value="1"/>
</dbReference>
<dbReference type="PANTHER" id="PTHR22993">
    <property type="entry name" value="FORMAMIDOPYRIMIDINE-DNA GLYCOSYLASE"/>
    <property type="match status" value="1"/>
</dbReference>
<evidence type="ECO:0000256" key="3">
    <source>
        <dbReference type="ARBA" id="ARBA00011245"/>
    </source>
</evidence>
<reference evidence="18 19" key="1">
    <citation type="submission" date="2017-06" db="EMBL/GenBank/DDBJ databases">
        <title>Genome Sequencing of the methanotroph Methylovulum psychrotolerants str. HV10-M2 isolated from a high-altitude environment.</title>
        <authorList>
            <person name="Mateos-Rivera A."/>
        </authorList>
    </citation>
    <scope>NUCLEOTIDE SEQUENCE [LARGE SCALE GENOMIC DNA]</scope>
    <source>
        <strain evidence="18 19">HV10_M2</strain>
    </source>
</reference>
<dbReference type="InterPro" id="IPR012319">
    <property type="entry name" value="FPG_cat"/>
</dbReference>
<protein>
    <recommendedName>
        <fullName evidence="15">Formamidopyrimidine-DNA glycosylase</fullName>
        <shortName evidence="15">Fapy-DNA glycosylase</shortName>
        <ecNumber evidence="15">3.2.2.23</ecNumber>
    </recommendedName>
    <alternativeName>
        <fullName evidence="15">DNA-(apurinic or apyrimidinic site) lyase MutM</fullName>
        <shortName evidence="15">AP lyase MutM</shortName>
        <ecNumber evidence="15">4.2.99.18</ecNumber>
    </alternativeName>
</protein>
<evidence type="ECO:0000256" key="13">
    <source>
        <dbReference type="ARBA" id="ARBA00023295"/>
    </source>
</evidence>
<dbReference type="InterPro" id="IPR000214">
    <property type="entry name" value="Znf_DNA_glyclase/AP_lyase"/>
</dbReference>
<dbReference type="FunFam" id="1.10.8.50:FF:000003">
    <property type="entry name" value="Formamidopyrimidine-DNA glycosylase"/>
    <property type="match status" value="1"/>
</dbReference>
<feature type="domain" description="Formamidopyrimidine-DNA glycosylase catalytic" evidence="17">
    <location>
        <begin position="2"/>
        <end position="113"/>
    </location>
</feature>
<dbReference type="Pfam" id="PF06827">
    <property type="entry name" value="zf-FPG_IleRS"/>
    <property type="match status" value="1"/>
</dbReference>
<dbReference type="SUPFAM" id="SSF81624">
    <property type="entry name" value="N-terminal domain of MutM-like DNA repair proteins"/>
    <property type="match status" value="1"/>
</dbReference>
<dbReference type="InterPro" id="IPR015887">
    <property type="entry name" value="DNA_glyclase_Znf_dom_DNA_BS"/>
</dbReference>
<comment type="similarity">
    <text evidence="2 15">Belongs to the FPG family.</text>
</comment>
<comment type="function">
    <text evidence="15">Involved in base excision repair of DNA damaged by oxidation or by mutagenic agents. Acts as DNA glycosylase that recognizes and removes damaged bases. Has a preference for oxidized purines, such as 7,8-dihydro-8-oxoguanine (8-oxoG). Has AP (apurinic/apyrimidinic) lyase activity and introduces nicks in the DNA strand. Cleaves the DNA backbone by beta-delta elimination to generate a single-strand break at the site of the removed base with both 3'- and 5'-phosphates.</text>
</comment>
<evidence type="ECO:0000256" key="8">
    <source>
        <dbReference type="ARBA" id="ARBA00022833"/>
    </source>
</evidence>
<dbReference type="Proteomes" id="UP000197019">
    <property type="component" value="Chromosome"/>
</dbReference>
<evidence type="ECO:0000256" key="14">
    <source>
        <dbReference type="ARBA" id="ARBA00044632"/>
    </source>
</evidence>
<dbReference type="RefSeq" id="WP_088619579.1">
    <property type="nucleotide sequence ID" value="NZ_CP022129.1"/>
</dbReference>
<feature type="active site" description="Proton donor; for delta-elimination activity" evidence="15">
    <location>
        <position position="261"/>
    </location>
</feature>
<keyword evidence="12 15" id="KW-0511">Multifunctional enzyme</keyword>
<keyword evidence="11 15" id="KW-0456">Lyase</keyword>
<dbReference type="InterPro" id="IPR010663">
    <property type="entry name" value="Znf_FPG/IleRS"/>
</dbReference>
<feature type="binding site" evidence="15">
    <location>
        <position position="91"/>
    </location>
    <ligand>
        <name>DNA</name>
        <dbReference type="ChEBI" id="CHEBI:16991"/>
    </ligand>
</feature>
<organism evidence="18 19">
    <name type="scientific">Methylovulum psychrotolerans</name>
    <dbReference type="NCBI Taxonomy" id="1704499"/>
    <lineage>
        <taxon>Bacteria</taxon>
        <taxon>Pseudomonadati</taxon>
        <taxon>Pseudomonadota</taxon>
        <taxon>Gammaproteobacteria</taxon>
        <taxon>Methylococcales</taxon>
        <taxon>Methylococcaceae</taxon>
        <taxon>Methylovulum</taxon>
    </lineage>
</organism>
<comment type="subunit">
    <text evidence="3 15">Monomer.</text>
</comment>
<evidence type="ECO:0000256" key="2">
    <source>
        <dbReference type="ARBA" id="ARBA00009409"/>
    </source>
</evidence>
<dbReference type="GO" id="GO:0034039">
    <property type="term" value="F:8-oxo-7,8-dihydroguanine DNA N-glycosylase activity"/>
    <property type="evidence" value="ECO:0007669"/>
    <property type="project" value="TreeGrafter"/>
</dbReference>
<name>A0A1Z4BZJ2_9GAMM</name>